<dbReference type="AlphaFoldDB" id="A0A318SW39"/>
<keyword evidence="2" id="KW-1185">Reference proteome</keyword>
<evidence type="ECO:0008006" key="3">
    <source>
        <dbReference type="Google" id="ProtNLM"/>
    </source>
</evidence>
<evidence type="ECO:0000313" key="1">
    <source>
        <dbReference type="EMBL" id="PYE75064.1"/>
    </source>
</evidence>
<reference evidence="1 2" key="1">
    <citation type="submission" date="2018-06" db="EMBL/GenBank/DDBJ databases">
        <title>Genomic Encyclopedia of Type Strains, Phase III (KMG-III): the genomes of soil and plant-associated and newly described type strains.</title>
        <authorList>
            <person name="Whitman W."/>
        </authorList>
    </citation>
    <scope>NUCLEOTIDE SEQUENCE [LARGE SCALE GENOMIC DNA]</scope>
    <source>
        <strain evidence="1 2">CECT 7646</strain>
    </source>
</reference>
<accession>A0A318SW39</accession>
<name>A0A318SW39_9BURK</name>
<dbReference type="EMBL" id="QJTC01000020">
    <property type="protein sequence ID" value="PYE75064.1"/>
    <property type="molecule type" value="Genomic_DNA"/>
</dbReference>
<dbReference type="RefSeq" id="WP_158529070.1">
    <property type="nucleotide sequence ID" value="NZ_JAMOFZ010000019.1"/>
</dbReference>
<dbReference type="OrthoDB" id="9798454at2"/>
<evidence type="ECO:0000313" key="2">
    <source>
        <dbReference type="Proteomes" id="UP000247540"/>
    </source>
</evidence>
<dbReference type="Proteomes" id="UP000247540">
    <property type="component" value="Unassembled WGS sequence"/>
</dbReference>
<protein>
    <recommendedName>
        <fullName evidence="3">Flavodoxin-like protein</fullName>
    </recommendedName>
</protein>
<proteinExistence type="predicted"/>
<gene>
    <name evidence="1" type="ORF">DFQ15_12017</name>
</gene>
<organism evidence="1 2">
    <name type="scientific">Xylophilus ampelinus</name>
    <dbReference type="NCBI Taxonomy" id="54067"/>
    <lineage>
        <taxon>Bacteria</taxon>
        <taxon>Pseudomonadati</taxon>
        <taxon>Pseudomonadota</taxon>
        <taxon>Betaproteobacteria</taxon>
        <taxon>Burkholderiales</taxon>
        <taxon>Xylophilus</taxon>
    </lineage>
</organism>
<sequence length="50" mass="5266">MRILVVCCHPVETSYHASPHAEALEGFLARVGRAFGVGDEGLSSRSAALP</sequence>
<comment type="caution">
    <text evidence="1">The sequence shown here is derived from an EMBL/GenBank/DDBJ whole genome shotgun (WGS) entry which is preliminary data.</text>
</comment>